<dbReference type="GO" id="GO:0030855">
    <property type="term" value="P:epithelial cell differentiation"/>
    <property type="evidence" value="ECO:0007669"/>
    <property type="project" value="TreeGrafter"/>
</dbReference>
<dbReference type="InterPro" id="IPR002957">
    <property type="entry name" value="Keratin_I"/>
</dbReference>
<dbReference type="Proteomes" id="UP001295444">
    <property type="component" value="Chromosome 06"/>
</dbReference>
<dbReference type="PROSITE" id="PS51842">
    <property type="entry name" value="IF_ROD_2"/>
    <property type="match status" value="2"/>
</dbReference>
<proteinExistence type="predicted"/>
<gene>
    <name evidence="6" type="ORF">PECUL_23A056387</name>
</gene>
<feature type="domain" description="IF rod" evidence="5">
    <location>
        <begin position="129"/>
        <end position="372"/>
    </location>
</feature>
<sequence length="814" mass="91678">MSHSVKRSHSSTGSCKGSCHVSGHSLNISRNTGSGKYHHGFSGFSHQGYCHQDAYKSSHVSHNVHRVSQYRAPSAHGGSGGKGISISKHSSFTHGSGPRAGQAEQSHGKQSKFGGHSSWKKSGIINFNEKETMQLLNSRLASYLEKVCSLENENNQLERNIREWYDRNQPSAFPDSSNFFRTIQELKSQVSSATVENARVVLHIDNARLAADDFKNKNELELQLHNTTEADMKGLRRALEGLNREIYDLEAQVQNLQEKLQHMKRTHEEEVNSLRAQLGQRVTVELDAAPSVDLNRILSEIRHQYENLLERNLKEVESMFLQRTQELDQQVTSGSEQLQSVQTEVIDLKLSVQTLEIERESQLGMKSALQCTNKSTTKYVQQVNNQLDDQGGTSYQEFLPASKRPFGRGYLGALEDAFICRTDLQNFCAANFMSDIAEGLDGREHWGVSTSKNSIKKEWTLDLTTCLNAIGAGGALFGGGPSLGGRNKGFGGGSGFGGVSGNYLDDGMLNISEKETMQILNDRLASYLSKVHSLEQENTQLERQIREYYDKQIPYSCPDFQSYWRFFILSHQLKKLVYILQASTLNAQIILHIDNAKLAADDFRTKFENEATLRMGVEADTNGLRRVLDELNLTNNDLDMQLQALNEEIAYLKKNHAEEMNSLRSQLGARVNVEVNAAPAVDLNRVLSEIRDQYETLVEKNRKEAENWYINKSEELNRQVTSSAQQLQTVNTEIIELRHTYQNLEIELQTQNSMKAALENTLAETEARYCAQLSQLQDLINNVEANINYITSTTVEVQMNCSLTVLDKYQVQPE</sequence>
<dbReference type="PANTHER" id="PTHR23239:SF377">
    <property type="entry name" value="KERATIN 34"/>
    <property type="match status" value="1"/>
</dbReference>
<evidence type="ECO:0000256" key="2">
    <source>
        <dbReference type="ARBA" id="ARBA00023054"/>
    </source>
</evidence>
<feature type="region of interest" description="Disordered" evidence="4">
    <location>
        <begin position="71"/>
        <end position="117"/>
    </location>
</feature>
<dbReference type="PRINTS" id="PR01248">
    <property type="entry name" value="TYPE1KERATIN"/>
</dbReference>
<dbReference type="SUPFAM" id="SSF46579">
    <property type="entry name" value="Prefoldin"/>
    <property type="match status" value="1"/>
</dbReference>
<name>A0AAD1WFN8_PELCU</name>
<dbReference type="GO" id="GO:0005882">
    <property type="term" value="C:intermediate filament"/>
    <property type="evidence" value="ECO:0007669"/>
    <property type="project" value="UniProtKB-KW"/>
</dbReference>
<keyword evidence="7" id="KW-1185">Reference proteome</keyword>
<reference evidence="6" key="1">
    <citation type="submission" date="2022-03" db="EMBL/GenBank/DDBJ databases">
        <authorList>
            <person name="Alioto T."/>
            <person name="Alioto T."/>
            <person name="Gomez Garrido J."/>
        </authorList>
    </citation>
    <scope>NUCLEOTIDE SEQUENCE</scope>
</reference>
<feature type="region of interest" description="Disordered" evidence="4">
    <location>
        <begin position="1"/>
        <end position="20"/>
    </location>
</feature>
<feature type="domain" description="IF rod" evidence="5">
    <location>
        <begin position="513"/>
        <end position="814"/>
    </location>
</feature>
<evidence type="ECO:0000256" key="4">
    <source>
        <dbReference type="SAM" id="MobiDB-lite"/>
    </source>
</evidence>
<dbReference type="GO" id="GO:0005198">
    <property type="term" value="F:structural molecule activity"/>
    <property type="evidence" value="ECO:0007669"/>
    <property type="project" value="InterPro"/>
</dbReference>
<keyword evidence="1" id="KW-0403">Intermediate filament</keyword>
<evidence type="ECO:0000313" key="6">
    <source>
        <dbReference type="EMBL" id="CAH2302561.1"/>
    </source>
</evidence>
<dbReference type="Pfam" id="PF00038">
    <property type="entry name" value="Filament"/>
    <property type="match status" value="2"/>
</dbReference>
<dbReference type="SUPFAM" id="SSF64593">
    <property type="entry name" value="Intermediate filament protein, coiled coil region"/>
    <property type="match status" value="3"/>
</dbReference>
<dbReference type="FunFam" id="1.20.5.500:FF:000001">
    <property type="entry name" value="Type II keratin 23"/>
    <property type="match status" value="1"/>
</dbReference>
<dbReference type="AlphaFoldDB" id="A0AAD1WFN8"/>
<protein>
    <submittedName>
        <fullName evidence="6">Keratin, type I cytoskeletal 19</fullName>
    </submittedName>
</protein>
<dbReference type="Gene3D" id="1.20.5.1160">
    <property type="entry name" value="Vasodilator-stimulated phosphoprotein"/>
    <property type="match status" value="2"/>
</dbReference>
<evidence type="ECO:0000259" key="5">
    <source>
        <dbReference type="PROSITE" id="PS51842"/>
    </source>
</evidence>
<dbReference type="EMBL" id="OW240917">
    <property type="protein sequence ID" value="CAH2302561.1"/>
    <property type="molecule type" value="Genomic_DNA"/>
</dbReference>
<dbReference type="SMART" id="SM01391">
    <property type="entry name" value="Filament"/>
    <property type="match status" value="2"/>
</dbReference>
<evidence type="ECO:0000313" key="7">
    <source>
        <dbReference type="Proteomes" id="UP001295444"/>
    </source>
</evidence>
<accession>A0AAD1WFN8</accession>
<dbReference type="PANTHER" id="PTHR23239">
    <property type="entry name" value="INTERMEDIATE FILAMENT"/>
    <property type="match status" value="1"/>
</dbReference>
<feature type="coiled-coil region" evidence="3">
    <location>
        <begin position="628"/>
        <end position="768"/>
    </location>
</feature>
<feature type="coiled-coil region" evidence="3">
    <location>
        <begin position="517"/>
        <end position="551"/>
    </location>
</feature>
<feature type="coiled-coil region" evidence="3">
    <location>
        <begin position="225"/>
        <end position="277"/>
    </location>
</feature>
<evidence type="ECO:0000256" key="1">
    <source>
        <dbReference type="ARBA" id="ARBA00022754"/>
    </source>
</evidence>
<dbReference type="InterPro" id="IPR039008">
    <property type="entry name" value="IF_rod_dom"/>
</dbReference>
<keyword evidence="2 3" id="KW-0175">Coiled coil</keyword>
<evidence type="ECO:0000256" key="3">
    <source>
        <dbReference type="SAM" id="Coils"/>
    </source>
</evidence>
<dbReference type="Gene3D" id="1.20.5.500">
    <property type="entry name" value="Single helix bin"/>
    <property type="match status" value="2"/>
</dbReference>
<dbReference type="GO" id="GO:0045109">
    <property type="term" value="P:intermediate filament organization"/>
    <property type="evidence" value="ECO:0007669"/>
    <property type="project" value="TreeGrafter"/>
</dbReference>
<organism evidence="6 7">
    <name type="scientific">Pelobates cultripes</name>
    <name type="common">Western spadefoot toad</name>
    <dbReference type="NCBI Taxonomy" id="61616"/>
    <lineage>
        <taxon>Eukaryota</taxon>
        <taxon>Metazoa</taxon>
        <taxon>Chordata</taxon>
        <taxon>Craniata</taxon>
        <taxon>Vertebrata</taxon>
        <taxon>Euteleostomi</taxon>
        <taxon>Amphibia</taxon>
        <taxon>Batrachia</taxon>
        <taxon>Anura</taxon>
        <taxon>Pelobatoidea</taxon>
        <taxon>Pelobatidae</taxon>
        <taxon>Pelobates</taxon>
    </lineage>
</organism>